<evidence type="ECO:0000313" key="3">
    <source>
        <dbReference type="Proteomes" id="UP000244722"/>
    </source>
</evidence>
<feature type="coiled-coil region" evidence="1">
    <location>
        <begin position="37"/>
        <end position="68"/>
    </location>
</feature>
<evidence type="ECO:0000313" key="2">
    <source>
        <dbReference type="EMBL" id="PUU73149.1"/>
    </source>
</evidence>
<protein>
    <submittedName>
        <fullName evidence="2">Uncharacterized protein</fullName>
    </submittedName>
</protein>
<proteinExistence type="predicted"/>
<dbReference type="Proteomes" id="UP000244722">
    <property type="component" value="Unassembled WGS sequence"/>
</dbReference>
<evidence type="ECO:0000256" key="1">
    <source>
        <dbReference type="SAM" id="Coils"/>
    </source>
</evidence>
<dbReference type="AlphaFoldDB" id="A0A2T6ZCF8"/>
<sequence>MARDNEHCEGGDADTDPEEDIVMADEKVLPVEQENGVMIMIDQNDQAEKRMEEEMEAAAIELEDLFALMQPEAFVQFPDFLTMTILTGVNLLILTLWTECVIWQTWTSEFHDFGVLRLNSRRKLAAFSYYFPNLS</sequence>
<gene>
    <name evidence="2" type="ORF">B9Z19DRAFT_1069226</name>
</gene>
<name>A0A2T6ZCF8_TUBBO</name>
<dbReference type="EMBL" id="NESQ01000409">
    <property type="protein sequence ID" value="PUU73149.1"/>
    <property type="molecule type" value="Genomic_DNA"/>
</dbReference>
<organism evidence="2 3">
    <name type="scientific">Tuber borchii</name>
    <name type="common">White truffle</name>
    <dbReference type="NCBI Taxonomy" id="42251"/>
    <lineage>
        <taxon>Eukaryota</taxon>
        <taxon>Fungi</taxon>
        <taxon>Dikarya</taxon>
        <taxon>Ascomycota</taxon>
        <taxon>Pezizomycotina</taxon>
        <taxon>Pezizomycetes</taxon>
        <taxon>Pezizales</taxon>
        <taxon>Tuberaceae</taxon>
        <taxon>Tuber</taxon>
    </lineage>
</organism>
<accession>A0A2T6ZCF8</accession>
<keyword evidence="3" id="KW-1185">Reference proteome</keyword>
<keyword evidence="1" id="KW-0175">Coiled coil</keyword>
<comment type="caution">
    <text evidence="2">The sequence shown here is derived from an EMBL/GenBank/DDBJ whole genome shotgun (WGS) entry which is preliminary data.</text>
</comment>
<reference evidence="2 3" key="1">
    <citation type="submission" date="2017-04" db="EMBL/GenBank/DDBJ databases">
        <title>Draft genome sequence of Tuber borchii Vittad., a whitish edible truffle.</title>
        <authorList>
            <consortium name="DOE Joint Genome Institute"/>
            <person name="Murat C."/>
            <person name="Kuo A."/>
            <person name="Barry K.W."/>
            <person name="Clum A."/>
            <person name="Dockter R.B."/>
            <person name="Fauchery L."/>
            <person name="Iotti M."/>
            <person name="Kohler A."/>
            <person name="Labutti K."/>
            <person name="Lindquist E.A."/>
            <person name="Lipzen A."/>
            <person name="Ohm R.A."/>
            <person name="Wang M."/>
            <person name="Grigoriev I.V."/>
            <person name="Zambonelli A."/>
            <person name="Martin F.M."/>
        </authorList>
    </citation>
    <scope>NUCLEOTIDE SEQUENCE [LARGE SCALE GENOMIC DNA]</scope>
    <source>
        <strain evidence="2 3">Tbo3840</strain>
    </source>
</reference>